<keyword evidence="2" id="KW-0012">Acyltransferase</keyword>
<dbReference type="PANTHER" id="PTHR43877">
    <property type="entry name" value="AMINOALKYLPHOSPHONATE N-ACETYLTRANSFERASE-RELATED-RELATED"/>
    <property type="match status" value="1"/>
</dbReference>
<name>A0A367FLU2_9ACTN</name>
<reference evidence="4 5" key="1">
    <citation type="submission" date="2018-06" db="EMBL/GenBank/DDBJ databases">
        <title>Sphaerisporangium craniellae sp. nov., isolated from a marine sponge in the South China Sea.</title>
        <authorList>
            <person name="Li L."/>
        </authorList>
    </citation>
    <scope>NUCLEOTIDE SEQUENCE [LARGE SCALE GENOMIC DNA]</scope>
    <source>
        <strain evidence="4 5">CCTCC AA 208026</strain>
    </source>
</reference>
<organism evidence="4 5">
    <name type="scientific">Sphaerisporangium album</name>
    <dbReference type="NCBI Taxonomy" id="509200"/>
    <lineage>
        <taxon>Bacteria</taxon>
        <taxon>Bacillati</taxon>
        <taxon>Actinomycetota</taxon>
        <taxon>Actinomycetes</taxon>
        <taxon>Streptosporangiales</taxon>
        <taxon>Streptosporangiaceae</taxon>
        <taxon>Sphaerisporangium</taxon>
    </lineage>
</organism>
<sequence length="154" mass="17341">MTRTATEQDIPELVRLRALLFEDLGGDFFNPANAGDDWRDALARVFEQKLTEPDCQILVVDGDTGLAACGIGTIEQWFPGPHSRNGRIGHVIGMVTDPSYRRRGHGRAIMLGLLDWFRDRNAVRVDLTASHEAEPLYRQLGFSDHPDPLLCWKQ</sequence>
<dbReference type="CDD" id="cd04301">
    <property type="entry name" value="NAT_SF"/>
    <property type="match status" value="1"/>
</dbReference>
<evidence type="ECO:0000313" key="5">
    <source>
        <dbReference type="Proteomes" id="UP000253094"/>
    </source>
</evidence>
<evidence type="ECO:0000313" key="4">
    <source>
        <dbReference type="EMBL" id="RCG31231.1"/>
    </source>
</evidence>
<protein>
    <submittedName>
        <fullName evidence="4">GNAT family N-acetyltransferase</fullName>
    </submittedName>
</protein>
<dbReference type="Proteomes" id="UP000253094">
    <property type="component" value="Unassembled WGS sequence"/>
</dbReference>
<comment type="caution">
    <text evidence="4">The sequence shown here is derived from an EMBL/GenBank/DDBJ whole genome shotgun (WGS) entry which is preliminary data.</text>
</comment>
<evidence type="ECO:0000259" key="3">
    <source>
        <dbReference type="PROSITE" id="PS51186"/>
    </source>
</evidence>
<dbReference type="GO" id="GO:0016747">
    <property type="term" value="F:acyltransferase activity, transferring groups other than amino-acyl groups"/>
    <property type="evidence" value="ECO:0007669"/>
    <property type="project" value="InterPro"/>
</dbReference>
<feature type="domain" description="N-acetyltransferase" evidence="3">
    <location>
        <begin position="1"/>
        <end position="154"/>
    </location>
</feature>
<dbReference type="Pfam" id="PF00583">
    <property type="entry name" value="Acetyltransf_1"/>
    <property type="match status" value="1"/>
</dbReference>
<proteinExistence type="predicted"/>
<dbReference type="SUPFAM" id="SSF55729">
    <property type="entry name" value="Acyl-CoA N-acyltransferases (Nat)"/>
    <property type="match status" value="1"/>
</dbReference>
<gene>
    <name evidence="4" type="ORF">DQ384_10860</name>
</gene>
<dbReference type="RefSeq" id="WP_114028609.1">
    <property type="nucleotide sequence ID" value="NZ_QOIL01000005.1"/>
</dbReference>
<dbReference type="OrthoDB" id="5243104at2"/>
<dbReference type="AlphaFoldDB" id="A0A367FLU2"/>
<dbReference type="InterPro" id="IPR016181">
    <property type="entry name" value="Acyl_CoA_acyltransferase"/>
</dbReference>
<dbReference type="PROSITE" id="PS51186">
    <property type="entry name" value="GNAT"/>
    <property type="match status" value="1"/>
</dbReference>
<dbReference type="InterPro" id="IPR050832">
    <property type="entry name" value="Bact_Acetyltransf"/>
</dbReference>
<dbReference type="EMBL" id="QOIL01000005">
    <property type="protein sequence ID" value="RCG31231.1"/>
    <property type="molecule type" value="Genomic_DNA"/>
</dbReference>
<dbReference type="Gene3D" id="3.40.630.30">
    <property type="match status" value="1"/>
</dbReference>
<keyword evidence="5" id="KW-1185">Reference proteome</keyword>
<keyword evidence="1 4" id="KW-0808">Transferase</keyword>
<evidence type="ECO:0000256" key="2">
    <source>
        <dbReference type="ARBA" id="ARBA00023315"/>
    </source>
</evidence>
<accession>A0A367FLU2</accession>
<evidence type="ECO:0000256" key="1">
    <source>
        <dbReference type="ARBA" id="ARBA00022679"/>
    </source>
</evidence>
<dbReference type="InterPro" id="IPR000182">
    <property type="entry name" value="GNAT_dom"/>
</dbReference>